<gene>
    <name evidence="2" type="ORF">PLEPLA_LOCUS34560</name>
</gene>
<sequence length="110" mass="12670">MCIAGTWLLHQKGRRTGVSESRIGRTGSRWLHVSKPVGPPRANIKQPEHLFPDSAPRLAPAQMKAAEKEELWHRYLSTKHQYASRVREMEVLPKRGEGKERKIRVFMSSQ</sequence>
<keyword evidence="3" id="KW-1185">Reference proteome</keyword>
<evidence type="ECO:0000313" key="3">
    <source>
        <dbReference type="Proteomes" id="UP001153269"/>
    </source>
</evidence>
<reference evidence="2" key="1">
    <citation type="submission" date="2020-03" db="EMBL/GenBank/DDBJ databases">
        <authorList>
            <person name="Weist P."/>
        </authorList>
    </citation>
    <scope>NUCLEOTIDE SEQUENCE</scope>
</reference>
<feature type="region of interest" description="Disordered" evidence="1">
    <location>
        <begin position="30"/>
        <end position="53"/>
    </location>
</feature>
<protein>
    <submittedName>
        <fullName evidence="2">Uncharacterized protein</fullName>
    </submittedName>
</protein>
<dbReference type="Proteomes" id="UP001153269">
    <property type="component" value="Unassembled WGS sequence"/>
</dbReference>
<name>A0A9N7VCK9_PLEPL</name>
<evidence type="ECO:0000256" key="1">
    <source>
        <dbReference type="SAM" id="MobiDB-lite"/>
    </source>
</evidence>
<evidence type="ECO:0000313" key="2">
    <source>
        <dbReference type="EMBL" id="CAB1446840.1"/>
    </source>
</evidence>
<dbReference type="EMBL" id="CADEAL010003927">
    <property type="protein sequence ID" value="CAB1446840.1"/>
    <property type="molecule type" value="Genomic_DNA"/>
</dbReference>
<organism evidence="2 3">
    <name type="scientific">Pleuronectes platessa</name>
    <name type="common">European plaice</name>
    <dbReference type="NCBI Taxonomy" id="8262"/>
    <lineage>
        <taxon>Eukaryota</taxon>
        <taxon>Metazoa</taxon>
        <taxon>Chordata</taxon>
        <taxon>Craniata</taxon>
        <taxon>Vertebrata</taxon>
        <taxon>Euteleostomi</taxon>
        <taxon>Actinopterygii</taxon>
        <taxon>Neopterygii</taxon>
        <taxon>Teleostei</taxon>
        <taxon>Neoteleostei</taxon>
        <taxon>Acanthomorphata</taxon>
        <taxon>Carangaria</taxon>
        <taxon>Pleuronectiformes</taxon>
        <taxon>Pleuronectoidei</taxon>
        <taxon>Pleuronectidae</taxon>
        <taxon>Pleuronectes</taxon>
    </lineage>
</organism>
<dbReference type="AlphaFoldDB" id="A0A9N7VCK9"/>
<accession>A0A9N7VCK9</accession>
<comment type="caution">
    <text evidence="2">The sequence shown here is derived from an EMBL/GenBank/DDBJ whole genome shotgun (WGS) entry which is preliminary data.</text>
</comment>
<proteinExistence type="predicted"/>